<feature type="compositionally biased region" description="Basic residues" evidence="1">
    <location>
        <begin position="184"/>
        <end position="203"/>
    </location>
</feature>
<evidence type="ECO:0000313" key="3">
    <source>
        <dbReference type="EMBL" id="KAJ1724057.1"/>
    </source>
</evidence>
<feature type="transmembrane region" description="Helical" evidence="2">
    <location>
        <begin position="405"/>
        <end position="423"/>
    </location>
</feature>
<keyword evidence="2" id="KW-1133">Transmembrane helix</keyword>
<protein>
    <submittedName>
        <fullName evidence="3">Uncharacterized protein</fullName>
    </submittedName>
</protein>
<keyword evidence="4" id="KW-1185">Reference proteome</keyword>
<keyword evidence="2" id="KW-0812">Transmembrane</keyword>
<proteinExistence type="predicted"/>
<evidence type="ECO:0000256" key="1">
    <source>
        <dbReference type="SAM" id="MobiDB-lite"/>
    </source>
</evidence>
<evidence type="ECO:0000256" key="2">
    <source>
        <dbReference type="SAM" id="Phobius"/>
    </source>
</evidence>
<reference evidence="3" key="1">
    <citation type="submission" date="2022-07" db="EMBL/GenBank/DDBJ databases">
        <title>Phylogenomic reconstructions and comparative analyses of Kickxellomycotina fungi.</title>
        <authorList>
            <person name="Reynolds N.K."/>
            <person name="Stajich J.E."/>
            <person name="Barry K."/>
            <person name="Grigoriev I.V."/>
            <person name="Crous P."/>
            <person name="Smith M.E."/>
        </authorList>
    </citation>
    <scope>NUCLEOTIDE SEQUENCE</scope>
    <source>
        <strain evidence="3">NBRC 32514</strain>
    </source>
</reference>
<sequence>MDHYYPADQPYSLQPSPITIGSRWAAMLLSCLSALSSLIVVVSYIRMLRQFRAHQRKIIGATIGPATVGPAAISPSAATGTNILPLHSTNGLATNCFSCESSLATPCVSKSFFSSGNYNHNHNPNNNSNNSNGNNSGGSNNNNRSRANTTGERSSNIENNSNNSSSDASKSNRHHAALGIQPISHHHQQQQHQNQRRQQHQHQRSSMPPLPNIPLNTDASLGTRDGSRATSLDRVHACSRTTAIAHAPLTTRLPPLASAPTPDVIAAPTSAGVTSEPVSARSGEVRSAGIYSDQGSGAIPVAYIEGSCGNVTRSGTEAQTSNQPESQEHKRHQRWRKWLSQLVARRKSGRPIDIFGTKRRRRLPRIPSSKIAVLSAIDLFLHVLWIVNNSSLATEQGSCTATLFFYQWIQLFYLFFLASFVSRSAMRLRNFQPMQPKRQRRVDLIYCGATLAASLVLSLLPAVMYSSAYDDQLLTCWFDSGSPIAARWLWMTLNIWVVLSLVFLIANSIYVAVILSNERRDLLSFIAHPMMHGNTSTGAADAHQRLKLADPPAFYIRRMDGNPATVSARSRLSAARLSMHQITPSMLGQYYYTGGQHHQHQHQPAMAAGTVRHSSNSTGNGNGNTNRVTLVNYDHRAHNSGILAGFGVKSTPLTSRESLGISRRLSAYPATHPVVLAHEALHGRRPAAVASSRSSSSQGSEIYGAAIYPALARSSAAPGQRASRSSSSRPSSSGSNNRHSAGMVGQATTTPTTDKDMRVPSIRAYAPPWDSSSRRLLLHQSSFGSSVATPAESVATSTRRPLYGFYAQRPIPDTQSPNRAPRHMSMPAAAYSSCSDIPAAPNPQRRVSVAAAAAAAVPRYHARQQSMPPDAADQDYSAVSQRTRGIAPSRHVRVPRRGHHSMDPWISDAVSAAAAATAASAGRTPSYMPSIHEDFVRTDDEDSHDSRPTSKPPPLVAASPDISPGDLALLATTTQQSQLDDTRKNSILQLAESPAKAEQQAQIHVPARVVAGQKPQHNEEPGPSGFFSSSYRRIFHPTVTTATAAPAAADRNGNHAGGQNGAKNRRTHKTQGQIQRIERRVHTLVATGALRVATRAMVPLLTQLAMVIWSTVHALGRHRGANTTLYAAAILLLSLQGTLDMALYFIFDTHSDTSEVSLPSCSATAAAIATSAAAPSSIPAAGLSHQMLVPNGHGVVPYPSLQHLHGDVYLAPASPGESYDLHPGMYDSTHHALPSMRYWGHARHYNSNNHHHQQAYYYRRSTSLSSAVSYKSNFSGPGNIATSIHSAGAAAPNAAAIIAANHMPANGGSRNSRGSSIPRTSAERKFTFNLDSLNIRRVDRTSNAMQSDTLHGSDCVAWSHTDGLSIHDATSSISLFSATPAHNHHHRPVLSGWEEIELEDIHTSSVDHQYRAEPWE</sequence>
<feature type="region of interest" description="Disordered" evidence="1">
    <location>
        <begin position="1043"/>
        <end position="1074"/>
    </location>
</feature>
<keyword evidence="2" id="KW-0472">Membrane</keyword>
<dbReference type="OrthoDB" id="5591985at2759"/>
<feature type="compositionally biased region" description="Low complexity" evidence="1">
    <location>
        <begin position="714"/>
        <end position="741"/>
    </location>
</feature>
<evidence type="ECO:0000313" key="4">
    <source>
        <dbReference type="Proteomes" id="UP001149813"/>
    </source>
</evidence>
<feature type="transmembrane region" description="Helical" evidence="2">
    <location>
        <begin position="24"/>
        <end position="47"/>
    </location>
</feature>
<dbReference type="EMBL" id="JANBOJ010000043">
    <property type="protein sequence ID" value="KAJ1724057.1"/>
    <property type="molecule type" value="Genomic_DNA"/>
</dbReference>
<dbReference type="Proteomes" id="UP001149813">
    <property type="component" value="Unassembled WGS sequence"/>
</dbReference>
<feature type="region of interest" description="Disordered" evidence="1">
    <location>
        <begin position="714"/>
        <end position="760"/>
    </location>
</feature>
<feature type="compositionally biased region" description="Low complexity" evidence="1">
    <location>
        <begin position="119"/>
        <end position="143"/>
    </location>
</feature>
<organism evidence="3 4">
    <name type="scientific">Coemansia erecta</name>
    <dbReference type="NCBI Taxonomy" id="147472"/>
    <lineage>
        <taxon>Eukaryota</taxon>
        <taxon>Fungi</taxon>
        <taxon>Fungi incertae sedis</taxon>
        <taxon>Zoopagomycota</taxon>
        <taxon>Kickxellomycotina</taxon>
        <taxon>Kickxellomycetes</taxon>
        <taxon>Kickxellales</taxon>
        <taxon>Kickxellaceae</taxon>
        <taxon>Coemansia</taxon>
    </lineage>
</organism>
<comment type="caution">
    <text evidence="3">The sequence shown here is derived from an EMBL/GenBank/DDBJ whole genome shotgun (WGS) entry which is preliminary data.</text>
</comment>
<feature type="region of interest" description="Disordered" evidence="1">
    <location>
        <begin position="937"/>
        <end position="963"/>
    </location>
</feature>
<feature type="compositionally biased region" description="Basic and acidic residues" evidence="1">
    <location>
        <begin position="937"/>
        <end position="948"/>
    </location>
</feature>
<feature type="region of interest" description="Disordered" evidence="1">
    <location>
        <begin position="119"/>
        <end position="233"/>
    </location>
</feature>
<gene>
    <name evidence="3" type="ORF">LPJ53_001631</name>
</gene>
<feature type="transmembrane region" description="Helical" evidence="2">
    <location>
        <begin position="1125"/>
        <end position="1147"/>
    </location>
</feature>
<feature type="transmembrane region" description="Helical" evidence="2">
    <location>
        <begin position="368"/>
        <end position="385"/>
    </location>
</feature>
<feature type="compositionally biased region" description="Low complexity" evidence="1">
    <location>
        <begin position="154"/>
        <end position="169"/>
    </location>
</feature>
<feature type="compositionally biased region" description="Polar residues" evidence="1">
    <location>
        <begin position="144"/>
        <end position="153"/>
    </location>
</feature>
<name>A0A9W7Y3V0_9FUNG</name>
<accession>A0A9W7Y3V0</accession>
<feature type="transmembrane region" description="Helical" evidence="2">
    <location>
        <begin position="488"/>
        <end position="515"/>
    </location>
</feature>
<feature type="transmembrane region" description="Helical" evidence="2">
    <location>
        <begin position="444"/>
        <end position="468"/>
    </location>
</feature>